<dbReference type="Gene3D" id="2.60.40.1180">
    <property type="entry name" value="Golgi alpha-mannosidase II"/>
    <property type="match status" value="1"/>
</dbReference>
<reference evidence="6 7" key="1">
    <citation type="journal article" date="2015" name="BMC Genomics">
        <title>Genome mining reveals unlocked bioactive potential of marine Gram-negative bacteria.</title>
        <authorList>
            <person name="Machado H."/>
            <person name="Sonnenschein E.C."/>
            <person name="Melchiorsen J."/>
            <person name="Gram L."/>
        </authorList>
    </citation>
    <scope>NUCLEOTIDE SEQUENCE [LARGE SCALE GENOMIC DNA]</scope>
    <source>
        <strain evidence="6 7">S2757</strain>
    </source>
</reference>
<dbReference type="Gene3D" id="3.20.20.80">
    <property type="entry name" value="Glycosidases"/>
    <property type="match status" value="1"/>
</dbReference>
<evidence type="ECO:0000256" key="1">
    <source>
        <dbReference type="ARBA" id="ARBA00022801"/>
    </source>
</evidence>
<keyword evidence="2" id="KW-0326">Glycosidase</keyword>
<dbReference type="GO" id="GO:0005737">
    <property type="term" value="C:cytoplasm"/>
    <property type="evidence" value="ECO:0007669"/>
    <property type="project" value="InterPro"/>
</dbReference>
<dbReference type="InterPro" id="IPR013780">
    <property type="entry name" value="Glyco_hydro_b"/>
</dbReference>
<dbReference type="Gene3D" id="2.60.40.10">
    <property type="entry name" value="Immunoglobulins"/>
    <property type="match status" value="1"/>
</dbReference>
<evidence type="ECO:0000259" key="5">
    <source>
        <dbReference type="SMART" id="SM00642"/>
    </source>
</evidence>
<dbReference type="CDD" id="cd11338">
    <property type="entry name" value="AmyAc_CMD"/>
    <property type="match status" value="1"/>
</dbReference>
<dbReference type="InterPro" id="IPR013783">
    <property type="entry name" value="Ig-like_fold"/>
</dbReference>
<dbReference type="EMBL" id="JXXV01000018">
    <property type="protein sequence ID" value="KJY82759.1"/>
    <property type="molecule type" value="Genomic_DNA"/>
</dbReference>
<dbReference type="Pfam" id="PF02903">
    <property type="entry name" value="Alpha-amylase_N"/>
    <property type="match status" value="1"/>
</dbReference>
<dbReference type="GO" id="GO:0005975">
    <property type="term" value="P:carbohydrate metabolic process"/>
    <property type="evidence" value="ECO:0007669"/>
    <property type="project" value="InterPro"/>
</dbReference>
<dbReference type="PANTHER" id="PTHR10357:SF210">
    <property type="entry name" value="MALTODEXTRIN GLUCOSIDASE"/>
    <property type="match status" value="1"/>
</dbReference>
<accession>A0A0F4NII6</accession>
<evidence type="ECO:0000256" key="2">
    <source>
        <dbReference type="ARBA" id="ARBA00023295"/>
    </source>
</evidence>
<dbReference type="Pfam" id="PF00128">
    <property type="entry name" value="Alpha-amylase"/>
    <property type="match status" value="1"/>
</dbReference>
<dbReference type="OrthoDB" id="9805159at2"/>
<dbReference type="SUPFAM" id="SSF81296">
    <property type="entry name" value="E set domains"/>
    <property type="match status" value="1"/>
</dbReference>
<dbReference type="InterPro" id="IPR006047">
    <property type="entry name" value="GH13_cat_dom"/>
</dbReference>
<evidence type="ECO:0000313" key="6">
    <source>
        <dbReference type="EMBL" id="KJY82759.1"/>
    </source>
</evidence>
<organism evidence="6 7">
    <name type="scientific">Vibrio galatheae</name>
    <dbReference type="NCBI Taxonomy" id="579748"/>
    <lineage>
        <taxon>Bacteria</taxon>
        <taxon>Pseudomonadati</taxon>
        <taxon>Pseudomonadota</taxon>
        <taxon>Gammaproteobacteria</taxon>
        <taxon>Vibrionales</taxon>
        <taxon>Vibrionaceae</taxon>
        <taxon>Vibrio</taxon>
    </lineage>
</organism>
<dbReference type="STRING" id="579748.TW81_11080"/>
<dbReference type="PIRSF" id="PIRSF036918">
    <property type="entry name" value="Maltodextrin_glucosidase"/>
    <property type="match status" value="1"/>
</dbReference>
<dbReference type="PATRIC" id="fig|579748.3.peg.2285"/>
<dbReference type="SUPFAM" id="SSF51445">
    <property type="entry name" value="(Trans)glycosidases"/>
    <property type="match status" value="1"/>
</dbReference>
<dbReference type="InterPro" id="IPR017853">
    <property type="entry name" value="GH"/>
</dbReference>
<dbReference type="InterPro" id="IPR004185">
    <property type="entry name" value="Glyco_hydro_13_lg-like_dom"/>
</dbReference>
<feature type="site" description="Transition state stabilizer" evidence="4">
    <location>
        <position position="453"/>
    </location>
</feature>
<evidence type="ECO:0000256" key="3">
    <source>
        <dbReference type="PIRSR" id="PIRSR036918-50"/>
    </source>
</evidence>
<dbReference type="Proteomes" id="UP000033673">
    <property type="component" value="Unassembled WGS sequence"/>
</dbReference>
<feature type="active site" description="Proton donor" evidence="3">
    <location>
        <position position="378"/>
    </location>
</feature>
<dbReference type="RefSeq" id="WP_045955783.1">
    <property type="nucleotide sequence ID" value="NZ_JXXV01000018.1"/>
</dbReference>
<keyword evidence="1" id="KW-0378">Hydrolase</keyword>
<keyword evidence="7" id="KW-1185">Reference proteome</keyword>
<proteinExistence type="predicted"/>
<comment type="caution">
    <text evidence="6">The sequence shown here is derived from an EMBL/GenBank/DDBJ whole genome shotgun (WGS) entry which is preliminary data.</text>
</comment>
<dbReference type="GO" id="GO:0004558">
    <property type="term" value="F:alpha-1,4-glucosidase activity"/>
    <property type="evidence" value="ECO:0007669"/>
    <property type="project" value="InterPro"/>
</dbReference>
<protein>
    <submittedName>
        <fullName evidence="6">Maltodextrin glucosidase</fullName>
    </submittedName>
</protein>
<dbReference type="NCBIfam" id="NF008051">
    <property type="entry name" value="PRK10785.1"/>
    <property type="match status" value="1"/>
</dbReference>
<dbReference type="SUPFAM" id="SSF51011">
    <property type="entry name" value="Glycosyl hydrolase domain"/>
    <property type="match status" value="1"/>
</dbReference>
<name>A0A0F4NII6_9VIBR</name>
<feature type="active site" description="Nucleophile" evidence="3">
    <location>
        <position position="341"/>
    </location>
</feature>
<dbReference type="SMART" id="SM00642">
    <property type="entry name" value="Aamy"/>
    <property type="match status" value="1"/>
</dbReference>
<feature type="domain" description="Glycosyl hydrolase family 13 catalytic" evidence="5">
    <location>
        <begin position="128"/>
        <end position="525"/>
    </location>
</feature>
<dbReference type="InterPro" id="IPR014756">
    <property type="entry name" value="Ig_E-set"/>
</dbReference>
<dbReference type="CDD" id="cd02857">
    <property type="entry name" value="E_set_CDase_PDE_N"/>
    <property type="match status" value="1"/>
</dbReference>
<dbReference type="PANTHER" id="PTHR10357">
    <property type="entry name" value="ALPHA-AMYLASE FAMILY MEMBER"/>
    <property type="match status" value="1"/>
</dbReference>
<evidence type="ECO:0000313" key="7">
    <source>
        <dbReference type="Proteomes" id="UP000033673"/>
    </source>
</evidence>
<sequence>MKSLPFLYHGQSSDWLSLQAGKLTVTLATEKSYHFTKVLLRHEPDNEEYLVEMTLSRSSDHLNYWSAEFPLNSDRDITHYVFKLLTETGQYWLDAKGISKRTSAKEFHFKYNANHQPPSWVNQQVFYQIFPDRFCNAKPDISVKDGEYLVSGGRKPVVSKQWGEPVDSSNGNGGCEFYGGDLYGVESKLDYLQDLGVTALYLNPIFTAPSNHKYDTSNYRQIDPHLGTNQHFAELCQQLHSREMKIMLDAVFNHTSTEHLWFNLQGKHSEIGAYQSPQSPYRDYYFFDGDSSDYVGWKGIQSLPVLNFENEQVRDYIYASDDAVIKYWLKPPYQIDAWRFDVIHMLGEGEGASNNAHYVKAFRDSAKQVNPDCYVLGEHFFEATQWLQGDQEDGAMNYYGFAHPVRALLTKLDISFDPIEIGVSDFLDWQAEARAKIPWQNQLAQLNQLDSHDTARFIELVKHDPRLFKLASALLFSYVGTPCLYYGTELGMMGSHDPDNRRSMPWDEIERSEYLGWFKQLIAIRKSHPALQKGDYIPLHHDDECFIFARKYQRDLVLCAFSHSDKTIHRKVPVWRVDIQNALFKGELCGEKSRASNGYVALSLPPRGCRLLSLLD</sequence>
<gene>
    <name evidence="6" type="ORF">TW81_11080</name>
</gene>
<dbReference type="InterPro" id="IPR017069">
    <property type="entry name" value="MalZ"/>
</dbReference>
<evidence type="ECO:0000256" key="4">
    <source>
        <dbReference type="PIRSR" id="PIRSR036918-51"/>
    </source>
</evidence>
<dbReference type="AlphaFoldDB" id="A0A0F4NII6"/>